<comment type="caution">
    <text evidence="1">The sequence shown here is derived from an EMBL/GenBank/DDBJ whole genome shotgun (WGS) entry which is preliminary data.</text>
</comment>
<dbReference type="EMBL" id="BAAADE010000001">
    <property type="protein sequence ID" value="GAA0590477.1"/>
    <property type="molecule type" value="Genomic_DNA"/>
</dbReference>
<accession>A0ABP3QKR8</accession>
<evidence type="ECO:0000313" key="2">
    <source>
        <dbReference type="Proteomes" id="UP001424441"/>
    </source>
</evidence>
<dbReference type="RefSeq" id="WP_343800154.1">
    <property type="nucleotide sequence ID" value="NZ_BAAADE010000001.1"/>
</dbReference>
<evidence type="ECO:0000313" key="1">
    <source>
        <dbReference type="EMBL" id="GAA0590477.1"/>
    </source>
</evidence>
<keyword evidence="2" id="KW-1185">Reference proteome</keyword>
<proteinExistence type="predicted"/>
<organism evidence="1 2">
    <name type="scientific">Paenochrobactrum glaciei</name>
    <dbReference type="NCBI Taxonomy" id="486407"/>
    <lineage>
        <taxon>Bacteria</taxon>
        <taxon>Pseudomonadati</taxon>
        <taxon>Pseudomonadota</taxon>
        <taxon>Alphaproteobacteria</taxon>
        <taxon>Hyphomicrobiales</taxon>
        <taxon>Brucellaceae</taxon>
        <taxon>Paenochrobactrum</taxon>
    </lineage>
</organism>
<dbReference type="Proteomes" id="UP001424441">
    <property type="component" value="Unassembled WGS sequence"/>
</dbReference>
<reference evidence="2" key="1">
    <citation type="journal article" date="2019" name="Int. J. Syst. Evol. Microbiol.">
        <title>The Global Catalogue of Microorganisms (GCM) 10K type strain sequencing project: providing services to taxonomists for standard genome sequencing and annotation.</title>
        <authorList>
            <consortium name="The Broad Institute Genomics Platform"/>
            <consortium name="The Broad Institute Genome Sequencing Center for Infectious Disease"/>
            <person name="Wu L."/>
            <person name="Ma J."/>
        </authorList>
    </citation>
    <scope>NUCLEOTIDE SEQUENCE [LARGE SCALE GENOMIC DNA]</scope>
    <source>
        <strain evidence="2">JCM 15115</strain>
    </source>
</reference>
<dbReference type="InterPro" id="IPR021955">
    <property type="entry name" value="DUF3572"/>
</dbReference>
<sequence length="97" mass="10528">MSAVKTAPNEHAESLAIEALIWLTQEPDLMSRFLTLTGIDASAIRSAAREPGFLGGVLQFLLAHEPTLMRFCEATENEPNSVVTAARQLPGGQMNEF</sequence>
<protein>
    <submittedName>
        <fullName evidence="1">DUF3572 domain-containing protein</fullName>
    </submittedName>
</protein>
<dbReference type="Pfam" id="PF12096">
    <property type="entry name" value="DUF3572"/>
    <property type="match status" value="1"/>
</dbReference>
<name>A0ABP3QKR8_9HYPH</name>
<gene>
    <name evidence="1" type="ORF">GCM10008943_01840</name>
</gene>